<feature type="transmembrane region" description="Helical" evidence="1">
    <location>
        <begin position="46"/>
        <end position="67"/>
    </location>
</feature>
<dbReference type="OrthoDB" id="5148122at2"/>
<keyword evidence="1" id="KW-0812">Transmembrane</keyword>
<gene>
    <name evidence="2" type="ORF">CLV72_103197</name>
</gene>
<comment type="caution">
    <text evidence="2">The sequence shown here is derived from an EMBL/GenBank/DDBJ whole genome shotgun (WGS) entry which is preliminary data.</text>
</comment>
<feature type="transmembrane region" description="Helical" evidence="1">
    <location>
        <begin position="74"/>
        <end position="93"/>
    </location>
</feature>
<keyword evidence="1" id="KW-1133">Transmembrane helix</keyword>
<sequence>MDATRIVLAGCWTSLMLVYLLGDVLRLFAGDHVPGQIDGRPAGDGMWTLAALIMLVPIAMILISLLVPAEPLRWISIVVSVVMVLFNLAGLPYPGSYDNLLIVVGFAVNGIIIWQARARARAWAWDTGAA</sequence>
<dbReference type="EMBL" id="PVZC01000003">
    <property type="protein sequence ID" value="PRX99594.1"/>
    <property type="molecule type" value="Genomic_DNA"/>
</dbReference>
<evidence type="ECO:0000313" key="2">
    <source>
        <dbReference type="EMBL" id="PRX99594.1"/>
    </source>
</evidence>
<accession>A0A2T0Q723</accession>
<reference evidence="2 3" key="1">
    <citation type="submission" date="2018-03" db="EMBL/GenBank/DDBJ databases">
        <title>Genomic Encyclopedia of Archaeal and Bacterial Type Strains, Phase II (KMG-II): from individual species to whole genera.</title>
        <authorList>
            <person name="Goeker M."/>
        </authorList>
    </citation>
    <scope>NUCLEOTIDE SEQUENCE [LARGE SCALE GENOMIC DNA]</scope>
    <source>
        <strain evidence="2 3">DSM 45601</strain>
    </source>
</reference>
<protein>
    <submittedName>
        <fullName evidence="2">Uncharacterized protein</fullName>
    </submittedName>
</protein>
<dbReference type="AlphaFoldDB" id="A0A2T0Q723"/>
<dbReference type="Proteomes" id="UP000237846">
    <property type="component" value="Unassembled WGS sequence"/>
</dbReference>
<name>A0A2T0Q723_9ACTN</name>
<feature type="transmembrane region" description="Helical" evidence="1">
    <location>
        <begin position="99"/>
        <end position="116"/>
    </location>
</feature>
<keyword evidence="1" id="KW-0472">Membrane</keyword>
<dbReference type="RefSeq" id="WP_106244291.1">
    <property type="nucleotide sequence ID" value="NZ_PVZC01000003.1"/>
</dbReference>
<proteinExistence type="predicted"/>
<evidence type="ECO:0000313" key="3">
    <source>
        <dbReference type="Proteomes" id="UP000237846"/>
    </source>
</evidence>
<evidence type="ECO:0000256" key="1">
    <source>
        <dbReference type="SAM" id="Phobius"/>
    </source>
</evidence>
<organism evidence="2 3">
    <name type="scientific">Allonocardiopsis opalescens</name>
    <dbReference type="NCBI Taxonomy" id="1144618"/>
    <lineage>
        <taxon>Bacteria</taxon>
        <taxon>Bacillati</taxon>
        <taxon>Actinomycetota</taxon>
        <taxon>Actinomycetes</taxon>
        <taxon>Streptosporangiales</taxon>
        <taxon>Allonocardiopsis</taxon>
    </lineage>
</organism>
<keyword evidence="3" id="KW-1185">Reference proteome</keyword>